<feature type="transmembrane region" description="Helical" evidence="7">
    <location>
        <begin position="653"/>
        <end position="674"/>
    </location>
</feature>
<feature type="transmembrane region" description="Helical" evidence="7">
    <location>
        <begin position="591"/>
        <end position="613"/>
    </location>
</feature>
<feature type="transmembrane region" description="Helical" evidence="7">
    <location>
        <begin position="169"/>
        <end position="186"/>
    </location>
</feature>
<gene>
    <name evidence="8" type="ORF">HF086_014161</name>
</gene>
<dbReference type="PANTHER" id="PTHR21716">
    <property type="entry name" value="TRANSMEMBRANE PROTEIN"/>
    <property type="match status" value="1"/>
</dbReference>
<organism evidence="8 9">
    <name type="scientific">Spodoptera exigua</name>
    <name type="common">Beet armyworm</name>
    <name type="synonym">Noctua fulgens</name>
    <dbReference type="NCBI Taxonomy" id="7107"/>
    <lineage>
        <taxon>Eukaryota</taxon>
        <taxon>Metazoa</taxon>
        <taxon>Ecdysozoa</taxon>
        <taxon>Arthropoda</taxon>
        <taxon>Hexapoda</taxon>
        <taxon>Insecta</taxon>
        <taxon>Pterygota</taxon>
        <taxon>Neoptera</taxon>
        <taxon>Endopterygota</taxon>
        <taxon>Lepidoptera</taxon>
        <taxon>Glossata</taxon>
        <taxon>Ditrysia</taxon>
        <taxon>Noctuoidea</taxon>
        <taxon>Noctuidae</taxon>
        <taxon>Amphipyrinae</taxon>
        <taxon>Spodoptera</taxon>
    </lineage>
</organism>
<evidence type="ECO:0000256" key="3">
    <source>
        <dbReference type="ARBA" id="ARBA00022692"/>
    </source>
</evidence>
<feature type="transmembrane region" description="Helical" evidence="7">
    <location>
        <begin position="28"/>
        <end position="48"/>
    </location>
</feature>
<dbReference type="EMBL" id="JACEFF010000350">
    <property type="protein sequence ID" value="KAH9639297.1"/>
    <property type="molecule type" value="Genomic_DNA"/>
</dbReference>
<dbReference type="PANTHER" id="PTHR21716:SF4">
    <property type="entry name" value="TRANSMEMBRANE PROTEIN 245"/>
    <property type="match status" value="1"/>
</dbReference>
<feature type="region of interest" description="Disordered" evidence="6">
    <location>
        <begin position="266"/>
        <end position="303"/>
    </location>
</feature>
<protein>
    <submittedName>
        <fullName evidence="8">Uncharacterized protein</fullName>
    </submittedName>
</protein>
<dbReference type="InterPro" id="IPR032675">
    <property type="entry name" value="LRR_dom_sf"/>
</dbReference>
<feature type="transmembrane region" description="Helical" evidence="7">
    <location>
        <begin position="54"/>
        <end position="71"/>
    </location>
</feature>
<feature type="transmembrane region" description="Helical" evidence="7">
    <location>
        <begin position="120"/>
        <end position="137"/>
    </location>
</feature>
<feature type="transmembrane region" description="Helical" evidence="7">
    <location>
        <begin position="439"/>
        <end position="462"/>
    </location>
</feature>
<feature type="compositionally biased region" description="Basic and acidic residues" evidence="6">
    <location>
        <begin position="266"/>
        <end position="276"/>
    </location>
</feature>
<accession>A0A922MM79</accession>
<name>A0A922MM79_SPOEX</name>
<evidence type="ECO:0000256" key="4">
    <source>
        <dbReference type="ARBA" id="ARBA00022989"/>
    </source>
</evidence>
<evidence type="ECO:0000313" key="8">
    <source>
        <dbReference type="EMBL" id="KAH9639297.1"/>
    </source>
</evidence>
<comment type="subcellular location">
    <subcellularLocation>
        <location evidence="1">Membrane</location>
        <topology evidence="1">Multi-pass membrane protein</topology>
    </subcellularLocation>
</comment>
<dbReference type="Proteomes" id="UP000814243">
    <property type="component" value="Unassembled WGS sequence"/>
</dbReference>
<proteinExistence type="inferred from homology"/>
<evidence type="ECO:0000256" key="1">
    <source>
        <dbReference type="ARBA" id="ARBA00004141"/>
    </source>
</evidence>
<dbReference type="SUPFAM" id="SSF51126">
    <property type="entry name" value="Pectin lyase-like"/>
    <property type="match status" value="1"/>
</dbReference>
<comment type="similarity">
    <text evidence="2">Belongs to the autoinducer-2 exporter (AI-2E) (TC 2.A.86) family.</text>
</comment>
<feature type="transmembrane region" description="Helical" evidence="7">
    <location>
        <begin position="91"/>
        <end position="108"/>
    </location>
</feature>
<evidence type="ECO:0000256" key="5">
    <source>
        <dbReference type="ARBA" id="ARBA00023136"/>
    </source>
</evidence>
<dbReference type="InterPro" id="IPR002549">
    <property type="entry name" value="AI-2E-like"/>
</dbReference>
<evidence type="ECO:0000256" key="7">
    <source>
        <dbReference type="SAM" id="Phobius"/>
    </source>
</evidence>
<dbReference type="AlphaFoldDB" id="A0A922MM79"/>
<evidence type="ECO:0000256" key="2">
    <source>
        <dbReference type="ARBA" id="ARBA00009773"/>
    </source>
</evidence>
<dbReference type="GO" id="GO:0016020">
    <property type="term" value="C:membrane"/>
    <property type="evidence" value="ECO:0007669"/>
    <property type="project" value="UniProtKB-SubCell"/>
</dbReference>
<dbReference type="InterPro" id="IPR011050">
    <property type="entry name" value="Pectin_lyase_fold/virulence"/>
</dbReference>
<sequence>MQQSPFENIFNIIGGITEGNEKPMKHGFYNAFALFILAICCVAVYVLFLILEPFFKPLFWALLVGSLLHPFKYKLSKKLKSWFEDLEKTNTSVVVGLMVIPMNVVNYASDTVGQQFIDHYKTIIGLLSAIFVFPWLYNAVPRSLVCLFWQFSSFISFSTTLLISVCSSYITLTIFLAYIISVYILWTPQRATIFRITSHMLWLVISSFIASLTGSLQVYTFVFLQAICITGFALQVLDVHKKLLEKDPEASLILAFFKTISNNEDEEKKVEDKPEEVPIESSEQESTPEKDSPSPVTPEGLVKRGSWASNEPIQSSPRHPKILFKTRTLSALPLSNSKIKCDTRFLNAFKQRSLDENYIKNNFDNDEETALYFKLLFFGCLCMLVWKHIWLLPVTLFFLAIHVMKRQSALLPAHVRGLGKMASVCNASFRDMGYSSVDTVSTCIVIVGLILFLTVASVFIFIQIYSEAIVVVQLSGSLLNSTYVQNSELHAYLPEGWEEKLDSLIDNAYTYGREGISTAVKSILKEGDPEKISRVEQQILELWDRVYQSWVSGHFASTVGPQVDGAAIQDSWDNLVNDVSNAPGMFDYSGIVAWVQANVGTLSAIATSIWAPLASNVSLLAGSVVFFTTLFYLLASSNALYKPVEVFRASFKMALFYGLWTWLVHNLFGAKVVYLPSVNKLSDKIDERRHISGELSRDNVHLWTCFCARIVQNSECVEEHVLVMAHGNIVLFAVLVQSALSIRINFTNCQDPEWACLNNLPNELVYSCGVGNDDYIIHLKDYYTDHITSLTVQNCRDLRVVLDCPILQRTSQLQRFKVKDCERLEFVSLSATSLLQTPPEVTIDNVKEVISLPRKIFKTPSTTTELKCLGTTTLKKLRVTNSKINSINTRAIYNVTGMKSIEFDNVTITDVRTQAIEAIMGPDSMFTITNSRIENIEFKGIVVQSTSAHITETTFNDIISGAVNITADSLRITGNTFKEIRANGLVLKSVNTDILRNDVTRLKTGALSSIKCLRKRSSNKQFNFAQNRIQNIEPHSTTFDFSSCKTAGTSVTFTSNKMDCKCRNIAFLNTISELNNMILDNTNNNTCLFAPCTLPVDVVKILQENDMCHLILDPQVMCLMYTDKHNNNEVTTDEDVTEPAPTFYLIRQANSPNGDASAAMTAVNKDDLLKDTHLNMTNRTAIKVVFDSSKDFVETLRSTSSSRKRPVDETKSPPEEYVNRCVGAQCRNNVAYDRQKALDFYKYVYAQLRPPRQNEIKKKKT</sequence>
<keyword evidence="3 7" id="KW-0812">Transmembrane</keyword>
<feature type="transmembrane region" description="Helical" evidence="7">
    <location>
        <begin position="619"/>
        <end position="641"/>
    </location>
</feature>
<evidence type="ECO:0000313" key="9">
    <source>
        <dbReference type="Proteomes" id="UP000814243"/>
    </source>
</evidence>
<reference evidence="8" key="1">
    <citation type="journal article" date="2021" name="G3 (Bethesda)">
        <title>Genome and transcriptome analysis of the beet armyworm Spodoptera exigua reveals targets for pest control. .</title>
        <authorList>
            <person name="Simon S."/>
            <person name="Breeschoten T."/>
            <person name="Jansen H.J."/>
            <person name="Dirks R.P."/>
            <person name="Schranz M.E."/>
            <person name="Ros V.I.D."/>
        </authorList>
    </citation>
    <scope>NUCLEOTIDE SEQUENCE</scope>
    <source>
        <strain evidence="8">TB_SE_WUR_2020</strain>
    </source>
</reference>
<feature type="transmembrane region" description="Helical" evidence="7">
    <location>
        <begin position="375"/>
        <end position="401"/>
    </location>
</feature>
<keyword evidence="5 7" id="KW-0472">Membrane</keyword>
<dbReference type="Gene3D" id="3.80.10.10">
    <property type="entry name" value="Ribonuclease Inhibitor"/>
    <property type="match status" value="1"/>
</dbReference>
<evidence type="ECO:0000256" key="6">
    <source>
        <dbReference type="SAM" id="MobiDB-lite"/>
    </source>
</evidence>
<keyword evidence="4 7" id="KW-1133">Transmembrane helix</keyword>
<comment type="caution">
    <text evidence="8">The sequence shown here is derived from an EMBL/GenBank/DDBJ whole genome shotgun (WGS) entry which is preliminary data.</text>
</comment>